<evidence type="ECO:0000259" key="1">
    <source>
        <dbReference type="Pfam" id="PF14479"/>
    </source>
</evidence>
<reference evidence="2 3" key="1">
    <citation type="submission" date="2015-01" db="EMBL/GenBank/DDBJ databases">
        <title>The Genome Sequence of Exophiala sideris CBS121828.</title>
        <authorList>
            <consortium name="The Broad Institute Genomics Platform"/>
            <person name="Cuomo C."/>
            <person name="de Hoog S."/>
            <person name="Gorbushina A."/>
            <person name="Stielow B."/>
            <person name="Teixiera M."/>
            <person name="Abouelleil A."/>
            <person name="Chapman S.B."/>
            <person name="Priest M."/>
            <person name="Young S.K."/>
            <person name="Wortman J."/>
            <person name="Nusbaum C."/>
            <person name="Birren B."/>
        </authorList>
    </citation>
    <scope>NUCLEOTIDE SEQUENCE [LARGE SCALE GENOMIC DNA]</scope>
    <source>
        <strain evidence="2 3">CBS 121828</strain>
    </source>
</reference>
<evidence type="ECO:0000313" key="3">
    <source>
        <dbReference type="Proteomes" id="UP000053599"/>
    </source>
</evidence>
<dbReference type="HOGENOM" id="CLU_741923_0_0_1"/>
<organism evidence="2 3">
    <name type="scientific">Exophiala sideris</name>
    <dbReference type="NCBI Taxonomy" id="1016849"/>
    <lineage>
        <taxon>Eukaryota</taxon>
        <taxon>Fungi</taxon>
        <taxon>Dikarya</taxon>
        <taxon>Ascomycota</taxon>
        <taxon>Pezizomycotina</taxon>
        <taxon>Eurotiomycetes</taxon>
        <taxon>Chaetothyriomycetidae</taxon>
        <taxon>Chaetothyriales</taxon>
        <taxon>Herpotrichiellaceae</taxon>
        <taxon>Exophiala</taxon>
    </lineage>
</organism>
<dbReference type="Proteomes" id="UP000053599">
    <property type="component" value="Unassembled WGS sequence"/>
</dbReference>
<sequence>MAEVIGLVASGITLAALFQTCLDTFDLIHTARNQERDVRNLVLKLKIEKVRLITWGEVMGLTIPPDASHPRPLRSCADDIRGLVRDILETIIQLFTDAQKLKDRYGCEEELAPMLTLPETYGTTVDEFGPIEKLAASFSRFRVGGRLSSKAEKYLRTTRWVIYDSKKFPTLVAEVKAFVDALHDTTQFHSSLLEQNETVIRRGHQRVNASEALDLVAELFATEHPAISKASSEISTTMSMMAPERIQDIEDWSSSIIGTTDAELVELESLTVTEVKHRLLAENNHRTKVEDIARSAAIALLDPKFVGFSFVSVALIDVLLAICRLTGMLSGMTSSGTLPQVLSILPVSSFLAAAGQCYNDTCYLAAESRYHGT</sequence>
<proteinExistence type="predicted"/>
<dbReference type="EMBL" id="KN846951">
    <property type="protein sequence ID" value="KIV85502.1"/>
    <property type="molecule type" value="Genomic_DNA"/>
</dbReference>
<dbReference type="OrthoDB" id="20872at2759"/>
<name>A0A0D1YS90_9EURO</name>
<evidence type="ECO:0000313" key="2">
    <source>
        <dbReference type="EMBL" id="KIV85502.1"/>
    </source>
</evidence>
<dbReference type="Gene3D" id="1.20.120.1020">
    <property type="entry name" value="Prion-inhibition and propagation, HeLo domain"/>
    <property type="match status" value="1"/>
</dbReference>
<dbReference type="InterPro" id="IPR038305">
    <property type="entry name" value="HeLo_sf"/>
</dbReference>
<feature type="domain" description="Prion-inhibition and propagation HeLo" evidence="1">
    <location>
        <begin position="6"/>
        <end position="198"/>
    </location>
</feature>
<accession>A0A0D1YS90</accession>
<dbReference type="PANTHER" id="PTHR37542">
    <property type="entry name" value="HELO DOMAIN-CONTAINING PROTEIN-RELATED"/>
    <property type="match status" value="1"/>
</dbReference>
<dbReference type="InterPro" id="IPR029498">
    <property type="entry name" value="HeLo_dom"/>
</dbReference>
<gene>
    <name evidence="2" type="ORF">PV11_01193</name>
</gene>
<dbReference type="STRING" id="1016849.A0A0D1YS90"/>
<dbReference type="Pfam" id="PF14479">
    <property type="entry name" value="HeLo"/>
    <property type="match status" value="1"/>
</dbReference>
<dbReference type="AlphaFoldDB" id="A0A0D1YS90"/>
<protein>
    <recommendedName>
        <fullName evidence="1">Prion-inhibition and propagation HeLo domain-containing protein</fullName>
    </recommendedName>
</protein>